<name>A0ABR7CW31_9BACT</name>
<organism evidence="3 4">
    <name type="scientific">Butyricimonas hominis</name>
    <dbReference type="NCBI Taxonomy" id="2763032"/>
    <lineage>
        <taxon>Bacteria</taxon>
        <taxon>Pseudomonadati</taxon>
        <taxon>Bacteroidota</taxon>
        <taxon>Bacteroidia</taxon>
        <taxon>Bacteroidales</taxon>
        <taxon>Odoribacteraceae</taxon>
        <taxon>Butyricimonas</taxon>
    </lineage>
</organism>
<dbReference type="SUPFAM" id="SSF53756">
    <property type="entry name" value="UDP-Glycosyltransferase/glycogen phosphorylase"/>
    <property type="match status" value="1"/>
</dbReference>
<keyword evidence="4" id="KW-1185">Reference proteome</keyword>
<dbReference type="PANTHER" id="PTHR45947">
    <property type="entry name" value="SULFOQUINOVOSYL TRANSFERASE SQD2"/>
    <property type="match status" value="1"/>
</dbReference>
<reference evidence="3 4" key="1">
    <citation type="submission" date="2020-08" db="EMBL/GenBank/DDBJ databases">
        <title>Genome public.</title>
        <authorList>
            <person name="Liu C."/>
            <person name="Sun Q."/>
        </authorList>
    </citation>
    <scope>NUCLEOTIDE SEQUENCE [LARGE SCALE GENOMIC DNA]</scope>
    <source>
        <strain evidence="3 4">NSJ-56</strain>
    </source>
</reference>
<feature type="domain" description="Glycosyltransferase subfamily 4-like N-terminal" evidence="2">
    <location>
        <begin position="2"/>
        <end position="150"/>
    </location>
</feature>
<dbReference type="Proteomes" id="UP000646484">
    <property type="component" value="Unassembled WGS sequence"/>
</dbReference>
<evidence type="ECO:0000313" key="3">
    <source>
        <dbReference type="EMBL" id="MBC5619891.1"/>
    </source>
</evidence>
<comment type="caution">
    <text evidence="3">The sequence shown here is derived from an EMBL/GenBank/DDBJ whole genome shotgun (WGS) entry which is preliminary data.</text>
</comment>
<dbReference type="PANTHER" id="PTHR45947:SF3">
    <property type="entry name" value="SULFOQUINOVOSYL TRANSFERASE SQD2"/>
    <property type="match status" value="1"/>
</dbReference>
<dbReference type="Pfam" id="PF00534">
    <property type="entry name" value="Glycos_transf_1"/>
    <property type="match status" value="1"/>
</dbReference>
<dbReference type="Gene3D" id="3.40.50.2000">
    <property type="entry name" value="Glycogen Phosphorylase B"/>
    <property type="match status" value="2"/>
</dbReference>
<evidence type="ECO:0000313" key="4">
    <source>
        <dbReference type="Proteomes" id="UP000646484"/>
    </source>
</evidence>
<dbReference type="RefSeq" id="WP_186974764.1">
    <property type="nucleotide sequence ID" value="NZ_JACOOH010000001.1"/>
</dbReference>
<feature type="domain" description="Glycosyl transferase family 1" evidence="1">
    <location>
        <begin position="178"/>
        <end position="345"/>
    </location>
</feature>
<evidence type="ECO:0000259" key="2">
    <source>
        <dbReference type="Pfam" id="PF13477"/>
    </source>
</evidence>
<dbReference type="InterPro" id="IPR001296">
    <property type="entry name" value="Glyco_trans_1"/>
</dbReference>
<gene>
    <name evidence="3" type="ORF">H8S64_02140</name>
</gene>
<proteinExistence type="predicted"/>
<dbReference type="Pfam" id="PF13477">
    <property type="entry name" value="Glyco_trans_4_2"/>
    <property type="match status" value="1"/>
</dbReference>
<dbReference type="InterPro" id="IPR050194">
    <property type="entry name" value="Glycosyltransferase_grp1"/>
</dbReference>
<dbReference type="EMBL" id="JACOOH010000001">
    <property type="protein sequence ID" value="MBC5619891.1"/>
    <property type="molecule type" value="Genomic_DNA"/>
</dbReference>
<protein>
    <submittedName>
        <fullName evidence="3">Glycosyltransferase</fullName>
    </submittedName>
</protein>
<sequence>MKVFMLANPVAVHTQKWVKSLSDRGINILLYSFRPYKEEGFYKNMENAEVRGFTKERNARGIKSFFLFKLFWYYIPLVWDIKRQIRAYKPDLVHSHCISDNGLFGVLSGFHPLLVSVWGTDIFVYPSKSGIRKRIIRFILKRTDHILSTSHVMAEETRKYTSRKIEITPFGVDVSLFRQLEKKPDGVFTVGIVKTLEYGYGIDVLIDAFALFRKKYAETSMKLRVVGDGSLRGKLEKQAEDSGVGDDIIFEGRVPNHELPIILNDFDVFVALSRSESFGVAIVEAMACQCPVIVSDAPGFVEIVEDGINGLIVPRENVAAAAEAMERLFLDDRLRLALGTSGRERVEKMYDWQKNVDTMIALYQQV</sequence>
<accession>A0ABR7CW31</accession>
<evidence type="ECO:0000259" key="1">
    <source>
        <dbReference type="Pfam" id="PF00534"/>
    </source>
</evidence>
<dbReference type="InterPro" id="IPR028098">
    <property type="entry name" value="Glyco_trans_4-like_N"/>
</dbReference>